<accession>A0A6A5QVP0</accession>
<dbReference type="EMBL" id="ML979134">
    <property type="protein sequence ID" value="KAF1917927.1"/>
    <property type="molecule type" value="Genomic_DNA"/>
</dbReference>
<reference evidence="1" key="1">
    <citation type="journal article" date="2020" name="Stud. Mycol.">
        <title>101 Dothideomycetes genomes: a test case for predicting lifestyles and emergence of pathogens.</title>
        <authorList>
            <person name="Haridas S."/>
            <person name="Albert R."/>
            <person name="Binder M."/>
            <person name="Bloem J."/>
            <person name="Labutti K."/>
            <person name="Salamov A."/>
            <person name="Andreopoulos B."/>
            <person name="Baker S."/>
            <person name="Barry K."/>
            <person name="Bills G."/>
            <person name="Bluhm B."/>
            <person name="Cannon C."/>
            <person name="Castanera R."/>
            <person name="Culley D."/>
            <person name="Daum C."/>
            <person name="Ezra D."/>
            <person name="Gonzalez J."/>
            <person name="Henrissat B."/>
            <person name="Kuo A."/>
            <person name="Liang C."/>
            <person name="Lipzen A."/>
            <person name="Lutzoni F."/>
            <person name="Magnuson J."/>
            <person name="Mondo S."/>
            <person name="Nolan M."/>
            <person name="Ohm R."/>
            <person name="Pangilinan J."/>
            <person name="Park H.-J."/>
            <person name="Ramirez L."/>
            <person name="Alfaro M."/>
            <person name="Sun H."/>
            <person name="Tritt A."/>
            <person name="Yoshinaga Y."/>
            <person name="Zwiers L.-H."/>
            <person name="Turgeon B."/>
            <person name="Goodwin S."/>
            <person name="Spatafora J."/>
            <person name="Crous P."/>
            <person name="Grigoriev I."/>
        </authorList>
    </citation>
    <scope>NUCLEOTIDE SEQUENCE</scope>
    <source>
        <strain evidence="1">HMLAC05119</strain>
    </source>
</reference>
<protein>
    <submittedName>
        <fullName evidence="1">Uncharacterized protein</fullName>
    </submittedName>
</protein>
<proteinExistence type="predicted"/>
<keyword evidence="2" id="KW-1185">Reference proteome</keyword>
<evidence type="ECO:0000313" key="1">
    <source>
        <dbReference type="EMBL" id="KAF1917927.1"/>
    </source>
</evidence>
<evidence type="ECO:0000313" key="2">
    <source>
        <dbReference type="Proteomes" id="UP000800096"/>
    </source>
</evidence>
<dbReference type="Proteomes" id="UP000800096">
    <property type="component" value="Unassembled WGS sequence"/>
</dbReference>
<dbReference type="OrthoDB" id="10401113at2759"/>
<dbReference type="AlphaFoldDB" id="A0A6A5QVP0"/>
<sequence>MSINPNAAPATERGHLVSTGTDDENNHMLYIHIDKPCIGKHECNAFVPVLATGKVEVIYKTNSAKETTEELGWFSDINLFTQVCKNEPLPRQGYHPFKAWLFAVVGKFTRVTQKEPSPQQKIQDQNDLLKTWVSAVLDTLQEQHSALWVRNEGNMV</sequence>
<gene>
    <name evidence="1" type="ORF">BDU57DRAFT_181460</name>
</gene>
<organism evidence="1 2">
    <name type="scientific">Ampelomyces quisqualis</name>
    <name type="common">Powdery mildew agent</name>
    <dbReference type="NCBI Taxonomy" id="50730"/>
    <lineage>
        <taxon>Eukaryota</taxon>
        <taxon>Fungi</taxon>
        <taxon>Dikarya</taxon>
        <taxon>Ascomycota</taxon>
        <taxon>Pezizomycotina</taxon>
        <taxon>Dothideomycetes</taxon>
        <taxon>Pleosporomycetidae</taxon>
        <taxon>Pleosporales</taxon>
        <taxon>Pleosporineae</taxon>
        <taxon>Phaeosphaeriaceae</taxon>
        <taxon>Ampelomyces</taxon>
    </lineage>
</organism>
<name>A0A6A5QVP0_AMPQU</name>